<accession>A0ABY4X6I0</accession>
<dbReference type="Proteomes" id="UP001056937">
    <property type="component" value="Chromosome 1"/>
</dbReference>
<sequence>MRRRDRAWRAAGAALLTFSCVAGRMDVGGPVAVLAAFAGAVLGVILLVNGHHVQTAMRAERRGHALTAEVIHAARLRRRARPAPRPDDARQP</sequence>
<protein>
    <submittedName>
        <fullName evidence="2">Uncharacterized protein</fullName>
    </submittedName>
</protein>
<proteinExistence type="predicted"/>
<name>A0ABY4X6I0_9SPHN</name>
<evidence type="ECO:0000256" key="1">
    <source>
        <dbReference type="SAM" id="Phobius"/>
    </source>
</evidence>
<keyword evidence="1" id="KW-0472">Membrane</keyword>
<feature type="transmembrane region" description="Helical" evidence="1">
    <location>
        <begin position="32"/>
        <end position="52"/>
    </location>
</feature>
<organism evidence="2 3">
    <name type="scientific">Sphingomonas morindae</name>
    <dbReference type="NCBI Taxonomy" id="1541170"/>
    <lineage>
        <taxon>Bacteria</taxon>
        <taxon>Pseudomonadati</taxon>
        <taxon>Pseudomonadota</taxon>
        <taxon>Alphaproteobacteria</taxon>
        <taxon>Sphingomonadales</taxon>
        <taxon>Sphingomonadaceae</taxon>
        <taxon>Sphingomonas</taxon>
    </lineage>
</organism>
<dbReference type="RefSeq" id="WP_252166300.1">
    <property type="nucleotide sequence ID" value="NZ_CP084930.1"/>
</dbReference>
<keyword evidence="1" id="KW-1133">Transmembrane helix</keyword>
<evidence type="ECO:0000313" key="2">
    <source>
        <dbReference type="EMBL" id="USI72491.1"/>
    </source>
</evidence>
<evidence type="ECO:0000313" key="3">
    <source>
        <dbReference type="Proteomes" id="UP001056937"/>
    </source>
</evidence>
<dbReference type="EMBL" id="CP084930">
    <property type="protein sequence ID" value="USI72491.1"/>
    <property type="molecule type" value="Genomic_DNA"/>
</dbReference>
<dbReference type="PROSITE" id="PS51257">
    <property type="entry name" value="PROKAR_LIPOPROTEIN"/>
    <property type="match status" value="1"/>
</dbReference>
<keyword evidence="1" id="KW-0812">Transmembrane</keyword>
<reference evidence="2" key="1">
    <citation type="journal article" date="2022" name="Toxins">
        <title>Genomic Analysis of Sphingopyxis sp. USTB-05 for Biodegrading Cyanobacterial Hepatotoxins.</title>
        <authorList>
            <person name="Liu C."/>
            <person name="Xu Q."/>
            <person name="Zhao Z."/>
            <person name="Zhang H."/>
            <person name="Liu X."/>
            <person name="Yin C."/>
            <person name="Liu Y."/>
            <person name="Yan H."/>
        </authorList>
    </citation>
    <scope>NUCLEOTIDE SEQUENCE</scope>
    <source>
        <strain evidence="2">NBD5</strain>
    </source>
</reference>
<gene>
    <name evidence="2" type="ORF">LHA26_14525</name>
</gene>
<keyword evidence="3" id="KW-1185">Reference proteome</keyword>